<dbReference type="Gene3D" id="3.50.50.100">
    <property type="match status" value="1"/>
</dbReference>
<protein>
    <recommendedName>
        <fullName evidence="3">NADH dehydrogenase</fullName>
    </recommendedName>
</protein>
<gene>
    <name evidence="1" type="ORF">VII00023_06387</name>
</gene>
<evidence type="ECO:0008006" key="3">
    <source>
        <dbReference type="Google" id="ProtNLM"/>
    </source>
</evidence>
<dbReference type="EMBL" id="AFWF01000112">
    <property type="protein sequence ID" value="EGU41461.1"/>
    <property type="molecule type" value="Genomic_DNA"/>
</dbReference>
<dbReference type="SUPFAM" id="SSF51905">
    <property type="entry name" value="FAD/NAD(P)-binding domain"/>
    <property type="match status" value="1"/>
</dbReference>
<reference evidence="1 2" key="1">
    <citation type="journal article" date="2012" name="Int. J. Syst. Evol. Microbiol.">
        <title>Vibrio caribbeanicus sp. nov., isolated from the marine sponge Scleritoderma cyanea.</title>
        <authorList>
            <person name="Hoffmann M."/>
            <person name="Monday S.R."/>
            <person name="Allard M.W."/>
            <person name="Strain E.A."/>
            <person name="Whittaker P."/>
            <person name="Naum M."/>
            <person name="McCarthy P.J."/>
            <person name="Lopez J.V."/>
            <person name="Fischer M."/>
            <person name="Brown E.W."/>
        </authorList>
    </citation>
    <scope>NUCLEOTIDE SEQUENCE [LARGE SCALE GENOMIC DNA]</scope>
    <source>
        <strain evidence="1 2">ATCC 700023</strain>
    </source>
</reference>
<proteinExistence type="predicted"/>
<name>F9S1R9_9VIBR</name>
<dbReference type="InterPro" id="IPR036188">
    <property type="entry name" value="FAD/NAD-bd_sf"/>
</dbReference>
<dbReference type="AlphaFoldDB" id="F9S1R9"/>
<evidence type="ECO:0000313" key="1">
    <source>
        <dbReference type="EMBL" id="EGU41461.1"/>
    </source>
</evidence>
<evidence type="ECO:0000313" key="2">
    <source>
        <dbReference type="Proteomes" id="UP000004605"/>
    </source>
</evidence>
<dbReference type="Proteomes" id="UP000004605">
    <property type="component" value="Unassembled WGS sequence"/>
</dbReference>
<keyword evidence="2" id="KW-1185">Reference proteome</keyword>
<comment type="caution">
    <text evidence="1">The sequence shown here is derived from an EMBL/GenBank/DDBJ whole genome shotgun (WGS) entry which is preliminary data.</text>
</comment>
<organism evidence="1 2">
    <name type="scientific">Vibrio ichthyoenteri ATCC 700023</name>
    <dbReference type="NCBI Taxonomy" id="870968"/>
    <lineage>
        <taxon>Bacteria</taxon>
        <taxon>Pseudomonadati</taxon>
        <taxon>Pseudomonadota</taxon>
        <taxon>Gammaproteobacteria</taxon>
        <taxon>Vibrionales</taxon>
        <taxon>Vibrionaceae</taxon>
        <taxon>Vibrio</taxon>
    </lineage>
</organism>
<accession>F9S1R9</accession>
<sequence length="51" mass="5805">MSRIVVVGGGAAGLELVTRLGRSFARRREHEVILVEPASHHLERWLMLREI</sequence>